<evidence type="ECO:0000313" key="4">
    <source>
        <dbReference type="WBParaSite" id="jg6051"/>
    </source>
</evidence>
<feature type="domain" description="Dynein heavy chain linker" evidence="1">
    <location>
        <begin position="1013"/>
        <end position="1138"/>
    </location>
</feature>
<feature type="domain" description="Dynein heavy chain hydrolytic ATP-binding dynein motor region" evidence="2">
    <location>
        <begin position="1235"/>
        <end position="1462"/>
    </location>
</feature>
<proteinExistence type="predicted"/>
<dbReference type="InterPro" id="IPR013602">
    <property type="entry name" value="Dynein_heavy_linker"/>
</dbReference>
<sequence length="1794" mass="204834">MIPVDILFATLEYLNCKDCSVLMAASNNQLSIIVSYYWCKLKIKMPAVSYPCKLLHWPGRISGAPVLAIINTGDFSISVNEKMLAATPLDDVQLTLIDNSVEMTNLVTQTYIGCLVFQRKVVTRSSVAQPNIVGGIPLDPQAICSAEQVAAQLSRDPFQKPFALASECSIDSFCRCATSLKLLFFKIPMDAPGGASVHTPLPFPPAQLIEFLFPSLSLTLQLVPHYCKDGPTSNTPHSTSIWKNSPRNWSTERLQRAGKHPVDCRYSIQVISARVQQQRLLLHQLAGRANCNHDIHFLNLAVYQTFGQFAGVDQEGCIVMPNSIASIKTPSLVNYTLDSFNLFGKAIKSEPTFSPCHHRRAKRTDLVELEKQLFQGKLEEEKLSDWEFIQLDNKEVHMLPVELLNEYPCWNDHISGIEDKANELMLVENDGIALSLMAELEKYCWPLQICTILLENSKCWIEWLVDDKKIAKFFDSIAALQGSLFYQVIQANIENLVNEMSQCKVSKLFCIRVPVSGRIFDELAAWSIFAKLIELGTDVLRVECRLYPNLYPDKRTFSISGSVVFDQFSMHSMDPFSQIGDKLVAVEKQIASIPEADDPVPLFLELMMALKQLKKNCLIVKTTWFSEPYEFEFSDVKEQLLGSISDAFDLLANEITSYLYSLIKRIVDFFGAITQKLYKKDQFVQMHNLMGVKENDMPHLQKLVNELHIVFWRIADGFEFSEVMLHKYYQASRCPWKLNHLVTLVWQRLQVDRKNIEKTVTEKSSAIYYEAEMLDREQKTCMKKYRATHSTLEVKQLALRFFDLSKKINKIADEYPIISNQLVLLGLDPIKIDVLALKVRANIFSSVSTVHKEIINCEEKYMNGRQLNIKFNHTKEVVQEVETQMDEWTRETLALLITKIEAIMATFNEVLPVLNALCSEGMKRRHWNDILTDNKKEMNEKEMKEKLLIKDLVSMNLTEKAERVEEISILASKEMILEDNLNNMMEQWNDLPIQANRNPTTANTTKYFELSALYPEVGTEFAQILATFHKIQGGFDIYLQKRKLNFPRLYYLSNNELLEMLAKSKDPASVEPYLVKLFGSISKLEFNTRGEICAVFSASQEKFTLVRNVNVNVTKRHVEKWLMELEREMRSSVKNRLKTLVKALSFELPQITDLLGRYCAQSILLSNINFRSRNEDEILLLDNLLIEVNVYNQIISGLIESNCKSVDGYEWTSYLRYYWSQDNLFVRVFNISILYSYEYLCIATPFIITPHVRIIHGQLIVLQHQGYAGLLRGPAATGKSESIKELARILGRFCVVFNCSSQVDRQQLEDLLCGTILSGSMLCLDEFNRLPQEMMAWVANHLLGIYQSIISGSLHYQIGQLQMTVNPSAAFFITMNPNFLARYSLPANVHSAIKCLSMDVADVQSIAGSYLLLAGFKTTDRASSLIATIFNQCYLSLSPMQHYDFHLRAVLATVFDAIQQKNELLYRLSRLHQAFILLGDPLTGKSTVLKVVQQLLLEKQSINCSLCHLNPSQFDSNSLYGHYDGQRLEWIQALKLCTKLAADGSEELWVVLDGVLDSRWIESMNSLLDNNKKLCLGNGETIFLNKHIRVVFETANLEHLAASTVSRCRLIYFGEETATILNTLFSIIDRRLKTKTRELPVTTWSGFSSNPENVECVLANLKQFRLLSDARKKDFLNKVGNRNAQILQKIPEEDSRPLREYIQMIAAWSCMAVENADMVRTMLVNVTEEIDIESIRLKHLFDHPVEDAIDFLANTKLLKNTMYCVFHPYSDKIAVLKMELSKKIPGADLKNYDC</sequence>
<dbReference type="GO" id="GO:0051959">
    <property type="term" value="F:dynein light intermediate chain binding"/>
    <property type="evidence" value="ECO:0007669"/>
    <property type="project" value="InterPro"/>
</dbReference>
<protein>
    <submittedName>
        <fullName evidence="4">Dynein heavy chain</fullName>
    </submittedName>
</protein>
<reference evidence="4" key="1">
    <citation type="submission" date="2022-11" db="UniProtKB">
        <authorList>
            <consortium name="WormBaseParasite"/>
        </authorList>
    </citation>
    <scope>IDENTIFICATION</scope>
</reference>
<dbReference type="Pfam" id="PF12774">
    <property type="entry name" value="AAA_6"/>
    <property type="match status" value="1"/>
</dbReference>
<dbReference type="Proteomes" id="UP000887574">
    <property type="component" value="Unplaced"/>
</dbReference>
<dbReference type="GO" id="GO:0007018">
    <property type="term" value="P:microtubule-based movement"/>
    <property type="evidence" value="ECO:0007669"/>
    <property type="project" value="InterPro"/>
</dbReference>
<evidence type="ECO:0000259" key="1">
    <source>
        <dbReference type="Pfam" id="PF08393"/>
    </source>
</evidence>
<dbReference type="GO" id="GO:0030286">
    <property type="term" value="C:dynein complex"/>
    <property type="evidence" value="ECO:0007669"/>
    <property type="project" value="InterPro"/>
</dbReference>
<feature type="domain" description="Dynein heavy chain linker" evidence="1">
    <location>
        <begin position="843"/>
        <end position="995"/>
    </location>
</feature>
<dbReference type="Gene3D" id="3.40.50.300">
    <property type="entry name" value="P-loop containing nucleotide triphosphate hydrolases"/>
    <property type="match status" value="2"/>
</dbReference>
<keyword evidence="3" id="KW-1185">Reference proteome</keyword>
<dbReference type="Gene3D" id="1.10.287.2620">
    <property type="match status" value="1"/>
</dbReference>
<organism evidence="3 4">
    <name type="scientific">Ditylenchus dipsaci</name>
    <dbReference type="NCBI Taxonomy" id="166011"/>
    <lineage>
        <taxon>Eukaryota</taxon>
        <taxon>Metazoa</taxon>
        <taxon>Ecdysozoa</taxon>
        <taxon>Nematoda</taxon>
        <taxon>Chromadorea</taxon>
        <taxon>Rhabditida</taxon>
        <taxon>Tylenchina</taxon>
        <taxon>Tylenchomorpha</taxon>
        <taxon>Sphaerularioidea</taxon>
        <taxon>Anguinidae</taxon>
        <taxon>Anguininae</taxon>
        <taxon>Ditylenchus</taxon>
    </lineage>
</organism>
<dbReference type="PANTHER" id="PTHR45703">
    <property type="entry name" value="DYNEIN HEAVY CHAIN"/>
    <property type="match status" value="1"/>
</dbReference>
<dbReference type="Pfam" id="PF08393">
    <property type="entry name" value="DHC_N2"/>
    <property type="match status" value="2"/>
</dbReference>
<dbReference type="InterPro" id="IPR042228">
    <property type="entry name" value="Dynein_linker_3"/>
</dbReference>
<dbReference type="PANTHER" id="PTHR45703:SF36">
    <property type="entry name" value="DYNEIN HEAVY CHAIN, CYTOPLASMIC"/>
    <property type="match status" value="1"/>
</dbReference>
<dbReference type="WBParaSite" id="jg6051">
    <property type="protein sequence ID" value="jg6051"/>
    <property type="gene ID" value="jg6051"/>
</dbReference>
<dbReference type="InterPro" id="IPR026983">
    <property type="entry name" value="DHC"/>
</dbReference>
<name>A0A915EHU2_9BILA</name>
<evidence type="ECO:0000259" key="2">
    <source>
        <dbReference type="Pfam" id="PF12774"/>
    </source>
</evidence>
<dbReference type="GO" id="GO:0005524">
    <property type="term" value="F:ATP binding"/>
    <property type="evidence" value="ECO:0007669"/>
    <property type="project" value="InterPro"/>
</dbReference>
<accession>A0A915EHU2</accession>
<dbReference type="InterPro" id="IPR035699">
    <property type="entry name" value="AAA_6"/>
</dbReference>
<dbReference type="SUPFAM" id="SSF52540">
    <property type="entry name" value="P-loop containing nucleoside triphosphate hydrolases"/>
    <property type="match status" value="2"/>
</dbReference>
<dbReference type="InterPro" id="IPR027417">
    <property type="entry name" value="P-loop_NTPase"/>
</dbReference>
<evidence type="ECO:0000313" key="3">
    <source>
        <dbReference type="Proteomes" id="UP000887574"/>
    </source>
</evidence>
<dbReference type="GO" id="GO:0045505">
    <property type="term" value="F:dynein intermediate chain binding"/>
    <property type="evidence" value="ECO:0007669"/>
    <property type="project" value="InterPro"/>
</dbReference>
<dbReference type="Gene3D" id="3.20.180.20">
    <property type="entry name" value="Dynein heavy chain, N-terminal domain 2"/>
    <property type="match status" value="1"/>
</dbReference>